<dbReference type="Gene3D" id="3.40.190.10">
    <property type="entry name" value="Periplasmic binding protein-like II"/>
    <property type="match status" value="2"/>
</dbReference>
<dbReference type="GO" id="GO:0000976">
    <property type="term" value="F:transcription cis-regulatory region binding"/>
    <property type="evidence" value="ECO:0007669"/>
    <property type="project" value="TreeGrafter"/>
</dbReference>
<dbReference type="EMBL" id="CP031337">
    <property type="protein sequence ID" value="AXK38212.1"/>
    <property type="molecule type" value="Genomic_DNA"/>
</dbReference>
<organism evidence="6 7">
    <name type="scientific">Crenobacter cavernae</name>
    <dbReference type="NCBI Taxonomy" id="2290923"/>
    <lineage>
        <taxon>Bacteria</taxon>
        <taxon>Pseudomonadati</taxon>
        <taxon>Pseudomonadota</taxon>
        <taxon>Betaproteobacteria</taxon>
        <taxon>Neisseriales</taxon>
        <taxon>Neisseriaceae</taxon>
        <taxon>Crenobacter</taxon>
    </lineage>
</organism>
<dbReference type="AlphaFoldDB" id="A0A345Y2R0"/>
<comment type="similarity">
    <text evidence="1">Belongs to the LysR transcriptional regulatory family.</text>
</comment>
<dbReference type="OrthoDB" id="6113677at2"/>
<dbReference type="SUPFAM" id="SSF46785">
    <property type="entry name" value="Winged helix' DNA-binding domain"/>
    <property type="match status" value="1"/>
</dbReference>
<dbReference type="Pfam" id="PF00126">
    <property type="entry name" value="HTH_1"/>
    <property type="match status" value="1"/>
</dbReference>
<dbReference type="CDD" id="cd05466">
    <property type="entry name" value="PBP2_LTTR_substrate"/>
    <property type="match status" value="1"/>
</dbReference>
<gene>
    <name evidence="6" type="ORF">DWG20_01495</name>
</gene>
<dbReference type="GO" id="GO:0003700">
    <property type="term" value="F:DNA-binding transcription factor activity"/>
    <property type="evidence" value="ECO:0007669"/>
    <property type="project" value="InterPro"/>
</dbReference>
<dbReference type="KEGG" id="ccah:DWG20_01495"/>
<evidence type="ECO:0000259" key="5">
    <source>
        <dbReference type="PROSITE" id="PS50931"/>
    </source>
</evidence>
<evidence type="ECO:0000256" key="3">
    <source>
        <dbReference type="ARBA" id="ARBA00023125"/>
    </source>
</evidence>
<feature type="domain" description="HTH lysR-type" evidence="5">
    <location>
        <begin position="8"/>
        <end position="65"/>
    </location>
</feature>
<dbReference type="InterPro" id="IPR000847">
    <property type="entry name" value="LysR_HTH_N"/>
</dbReference>
<dbReference type="PANTHER" id="PTHR30126">
    <property type="entry name" value="HTH-TYPE TRANSCRIPTIONAL REGULATOR"/>
    <property type="match status" value="1"/>
</dbReference>
<proteinExistence type="inferred from homology"/>
<evidence type="ECO:0000256" key="2">
    <source>
        <dbReference type="ARBA" id="ARBA00023015"/>
    </source>
</evidence>
<keyword evidence="4" id="KW-0804">Transcription</keyword>
<dbReference type="SUPFAM" id="SSF53850">
    <property type="entry name" value="Periplasmic binding protein-like II"/>
    <property type="match status" value="1"/>
</dbReference>
<sequence>MLGNLSDLDLRLIRVFLAVVEAGGVSAAQSTLNVSQSTISSQLAALETRLGYRLCERGRAGFALTPKGTQFVTASRRLLEAVDDFCVEARQMDKQLVGHLRIGVIGHTAMSANARLSEAIRRFRSRDEAVELTLSMLPPGTLEEAVINGVAQVGIGYFWHRVPSLDYVPLFSEHQVAYCGRGHPLFDTAGALGFDAVAAHDWVWRSYPLPDIPLPTENWHVTARADNMEAVAVLILSGHHLGFLPEHFAAAMVEQGLLAPLNPETLYYDATFHMVTRQQAQRGEVLQAFLDDMIEAHADTHRVLGQP</sequence>
<dbReference type="Gene3D" id="1.10.10.10">
    <property type="entry name" value="Winged helix-like DNA-binding domain superfamily/Winged helix DNA-binding domain"/>
    <property type="match status" value="1"/>
</dbReference>
<evidence type="ECO:0000313" key="7">
    <source>
        <dbReference type="Proteomes" id="UP000254537"/>
    </source>
</evidence>
<evidence type="ECO:0000256" key="1">
    <source>
        <dbReference type="ARBA" id="ARBA00009437"/>
    </source>
</evidence>
<evidence type="ECO:0000313" key="6">
    <source>
        <dbReference type="EMBL" id="AXK38212.1"/>
    </source>
</evidence>
<reference evidence="6 7" key="1">
    <citation type="submission" date="2018-07" db="EMBL/GenBank/DDBJ databases">
        <title>Crenobacter cavernae sp. nov., isolated from a karst cave.</title>
        <authorList>
            <person name="Zhu H."/>
        </authorList>
    </citation>
    <scope>NUCLEOTIDE SEQUENCE [LARGE SCALE GENOMIC DNA]</scope>
    <source>
        <strain evidence="6 7">K1W11S-77</strain>
    </source>
</reference>
<protein>
    <submittedName>
        <fullName evidence="6">LysR family transcriptional regulator</fullName>
    </submittedName>
</protein>
<dbReference type="Proteomes" id="UP000254537">
    <property type="component" value="Chromosome"/>
</dbReference>
<dbReference type="InterPro" id="IPR036390">
    <property type="entry name" value="WH_DNA-bd_sf"/>
</dbReference>
<keyword evidence="2" id="KW-0805">Transcription regulation</keyword>
<dbReference type="Pfam" id="PF03466">
    <property type="entry name" value="LysR_substrate"/>
    <property type="match status" value="1"/>
</dbReference>
<dbReference type="InterPro" id="IPR036388">
    <property type="entry name" value="WH-like_DNA-bd_sf"/>
</dbReference>
<name>A0A345Y2R0_9NEIS</name>
<dbReference type="RefSeq" id="WP_115432094.1">
    <property type="nucleotide sequence ID" value="NZ_CP031337.1"/>
</dbReference>
<dbReference type="InterPro" id="IPR005119">
    <property type="entry name" value="LysR_subst-bd"/>
</dbReference>
<dbReference type="PROSITE" id="PS50931">
    <property type="entry name" value="HTH_LYSR"/>
    <property type="match status" value="1"/>
</dbReference>
<dbReference type="PANTHER" id="PTHR30126:SF98">
    <property type="entry name" value="HTH-TYPE TRANSCRIPTIONAL ACTIVATOR BAUR"/>
    <property type="match status" value="1"/>
</dbReference>
<accession>A0A345Y2R0</accession>
<keyword evidence="3" id="KW-0238">DNA-binding</keyword>
<evidence type="ECO:0000256" key="4">
    <source>
        <dbReference type="ARBA" id="ARBA00023163"/>
    </source>
</evidence>